<evidence type="ECO:0000259" key="2">
    <source>
        <dbReference type="Pfam" id="PF20231"/>
    </source>
</evidence>
<feature type="domain" description="DUF6589" evidence="2">
    <location>
        <begin position="200"/>
        <end position="371"/>
    </location>
</feature>
<feature type="region of interest" description="Disordered" evidence="1">
    <location>
        <begin position="41"/>
        <end position="92"/>
    </location>
</feature>
<dbReference type="Pfam" id="PF20231">
    <property type="entry name" value="DUF6589"/>
    <property type="match status" value="1"/>
</dbReference>
<evidence type="ECO:0000313" key="4">
    <source>
        <dbReference type="Proteomes" id="UP001497482"/>
    </source>
</evidence>
<feature type="region of interest" description="Disordered" evidence="1">
    <location>
        <begin position="155"/>
        <end position="188"/>
    </location>
</feature>
<gene>
    <name evidence="3" type="ORF">KC01_LOCUS33111</name>
</gene>
<name>A0AAV2LXL3_KNICA</name>
<protein>
    <recommendedName>
        <fullName evidence="2">DUF6589 domain-containing protein</fullName>
    </recommendedName>
</protein>
<proteinExistence type="predicted"/>
<evidence type="ECO:0000313" key="3">
    <source>
        <dbReference type="EMBL" id="CAL1605799.1"/>
    </source>
</evidence>
<feature type="compositionally biased region" description="Polar residues" evidence="1">
    <location>
        <begin position="83"/>
        <end position="92"/>
    </location>
</feature>
<organism evidence="3 4">
    <name type="scientific">Knipowitschia caucasica</name>
    <name type="common">Caucasian dwarf goby</name>
    <name type="synonym">Pomatoschistus caucasicus</name>
    <dbReference type="NCBI Taxonomy" id="637954"/>
    <lineage>
        <taxon>Eukaryota</taxon>
        <taxon>Metazoa</taxon>
        <taxon>Chordata</taxon>
        <taxon>Craniata</taxon>
        <taxon>Vertebrata</taxon>
        <taxon>Euteleostomi</taxon>
        <taxon>Actinopterygii</taxon>
        <taxon>Neopterygii</taxon>
        <taxon>Teleostei</taxon>
        <taxon>Neoteleostei</taxon>
        <taxon>Acanthomorphata</taxon>
        <taxon>Gobiaria</taxon>
        <taxon>Gobiiformes</taxon>
        <taxon>Gobioidei</taxon>
        <taxon>Gobiidae</taxon>
        <taxon>Gobiinae</taxon>
        <taxon>Knipowitschia</taxon>
    </lineage>
</organism>
<dbReference type="EMBL" id="OZ035827">
    <property type="protein sequence ID" value="CAL1605799.1"/>
    <property type="molecule type" value="Genomic_DNA"/>
</dbReference>
<sequence length="376" mass="42574">MTSVKRHTLYNKNRSKRLCKLCITLIGRLERDSSIFRKWQQEEDTLTTEPPPAEGSSSAGQGDKRERCTPSKTPRAVKKIRRSPTTQTAARRSITQVITEYPSKTVLKHAIGKQKELAATCGERLQELKVSTELYLTSKADGHPVDMTSVNDNMEDLTLSDDNTESQLPDSETTEVNSPPPYTTQPELPPTYSVIMDNLDFFMKTHQQSLLTSNTSLHWIHHIAVEDRIQTSHLSDPLHKVVLHHIPHDHSEEMSLHSTDYPLGLIFKNENITGELSDVLLYLQKEYVPKGPSGLEKVFVGGDRLTEGNCRNLQWGFADGATEEERLEGLAFKFEDWHAIRNLFQIHYKIFCNKTSSKDHGTLFSNMNVLSASKTT</sequence>
<reference evidence="3 4" key="1">
    <citation type="submission" date="2024-04" db="EMBL/GenBank/DDBJ databases">
        <authorList>
            <person name="Waldvogel A.-M."/>
            <person name="Schoenle A."/>
        </authorList>
    </citation>
    <scope>NUCLEOTIDE SEQUENCE [LARGE SCALE GENOMIC DNA]</scope>
</reference>
<keyword evidence="4" id="KW-1185">Reference proteome</keyword>
<evidence type="ECO:0000256" key="1">
    <source>
        <dbReference type="SAM" id="MobiDB-lite"/>
    </source>
</evidence>
<dbReference type="Proteomes" id="UP001497482">
    <property type="component" value="Chromosome 5"/>
</dbReference>
<feature type="compositionally biased region" description="Polar residues" evidence="1">
    <location>
        <begin position="165"/>
        <end position="177"/>
    </location>
</feature>
<dbReference type="InterPro" id="IPR046496">
    <property type="entry name" value="DUF6589"/>
</dbReference>
<feature type="compositionally biased region" description="Acidic residues" evidence="1">
    <location>
        <begin position="155"/>
        <end position="164"/>
    </location>
</feature>
<dbReference type="AlphaFoldDB" id="A0AAV2LXL3"/>
<accession>A0AAV2LXL3</accession>
<feature type="compositionally biased region" description="Pro residues" evidence="1">
    <location>
        <begin position="178"/>
        <end position="188"/>
    </location>
</feature>